<comment type="caution">
    <text evidence="4">The sequence shown here is derived from an EMBL/GenBank/DDBJ whole genome shotgun (WGS) entry which is preliminary data.</text>
</comment>
<evidence type="ECO:0000256" key="1">
    <source>
        <dbReference type="ARBA" id="ARBA00023125"/>
    </source>
</evidence>
<dbReference type="PROSITE" id="PS50935">
    <property type="entry name" value="SSB"/>
    <property type="match status" value="1"/>
</dbReference>
<evidence type="ECO:0000256" key="2">
    <source>
        <dbReference type="PROSITE-ProRule" id="PRU00252"/>
    </source>
</evidence>
<keyword evidence="1 2" id="KW-0238">DNA-binding</keyword>
<accession>A0ABT9PL55</accession>
<dbReference type="InterPro" id="IPR000424">
    <property type="entry name" value="Primosome_PriB/ssb"/>
</dbReference>
<reference evidence="4 5" key="1">
    <citation type="submission" date="2023-07" db="EMBL/GenBank/DDBJ databases">
        <title>Sequencing the genomes of 1000 actinobacteria strains.</title>
        <authorList>
            <person name="Klenk H.-P."/>
        </authorList>
    </citation>
    <scope>NUCLEOTIDE SEQUENCE [LARGE SCALE GENOMIC DNA]</scope>
    <source>
        <strain evidence="4 5">DSM 19515</strain>
    </source>
</reference>
<keyword evidence="5" id="KW-1185">Reference proteome</keyword>
<evidence type="ECO:0000313" key="4">
    <source>
        <dbReference type="EMBL" id="MDP9832860.1"/>
    </source>
</evidence>
<evidence type="ECO:0000256" key="3">
    <source>
        <dbReference type="SAM" id="MobiDB-lite"/>
    </source>
</evidence>
<dbReference type="CDD" id="cd04496">
    <property type="entry name" value="SSB_OBF"/>
    <property type="match status" value="1"/>
</dbReference>
<feature type="compositionally biased region" description="Basic and acidic residues" evidence="3">
    <location>
        <begin position="132"/>
        <end position="142"/>
    </location>
</feature>
<dbReference type="Pfam" id="PF00436">
    <property type="entry name" value="SSB"/>
    <property type="match status" value="1"/>
</dbReference>
<organism evidence="4 5">
    <name type="scientific">Trueperella abortisuis</name>
    <dbReference type="NCBI Taxonomy" id="445930"/>
    <lineage>
        <taxon>Bacteria</taxon>
        <taxon>Bacillati</taxon>
        <taxon>Actinomycetota</taxon>
        <taxon>Actinomycetes</taxon>
        <taxon>Actinomycetales</taxon>
        <taxon>Actinomycetaceae</taxon>
        <taxon>Trueperella</taxon>
    </lineage>
</organism>
<protein>
    <submittedName>
        <fullName evidence="4">Single-strand DNA-binding protein</fullName>
    </submittedName>
</protein>
<sequence>MNDTIVTIRGWVGGVPRYFPPDENGAGAATIVNVGVTPRYFSRAHSEFRKGVTTWYSVRCYGSLAKNAATSLHKGTPVLVRGRLTQRMWADRDGVARTSLVIHADSVGVEISTGMANFVKIMNTPPAAPGDEQWRVEPKAESSETAEAGQALPEGRGEDSLDVVDIEAAALDAEALGADVDAELEDLEDAQEVDLMA</sequence>
<dbReference type="InterPro" id="IPR012340">
    <property type="entry name" value="NA-bd_OB-fold"/>
</dbReference>
<dbReference type="EMBL" id="JAUSQL010000001">
    <property type="protein sequence ID" value="MDP9832860.1"/>
    <property type="molecule type" value="Genomic_DNA"/>
</dbReference>
<evidence type="ECO:0000313" key="5">
    <source>
        <dbReference type="Proteomes" id="UP001230145"/>
    </source>
</evidence>
<gene>
    <name evidence="4" type="ORF">J2S45_001539</name>
</gene>
<dbReference type="Proteomes" id="UP001230145">
    <property type="component" value="Unassembled WGS sequence"/>
</dbReference>
<dbReference type="SUPFAM" id="SSF50249">
    <property type="entry name" value="Nucleic acid-binding proteins"/>
    <property type="match status" value="1"/>
</dbReference>
<feature type="region of interest" description="Disordered" evidence="3">
    <location>
        <begin position="126"/>
        <end position="159"/>
    </location>
</feature>
<proteinExistence type="predicted"/>
<dbReference type="Gene3D" id="2.40.50.140">
    <property type="entry name" value="Nucleic acid-binding proteins"/>
    <property type="match status" value="1"/>
</dbReference>
<name>A0ABT9PL55_9ACTO</name>
<dbReference type="GO" id="GO:0003677">
    <property type="term" value="F:DNA binding"/>
    <property type="evidence" value="ECO:0007669"/>
    <property type="project" value="UniProtKB-KW"/>
</dbReference>
<dbReference type="RefSeq" id="WP_296929239.1">
    <property type="nucleotide sequence ID" value="NZ_CP133407.1"/>
</dbReference>